<evidence type="ECO:0000256" key="1">
    <source>
        <dbReference type="SAM" id="MobiDB-lite"/>
    </source>
</evidence>
<dbReference type="AlphaFoldDB" id="A0A1E4SDV2"/>
<feature type="compositionally biased region" description="Low complexity" evidence="1">
    <location>
        <begin position="127"/>
        <end position="139"/>
    </location>
</feature>
<dbReference type="OrthoDB" id="2587563at2759"/>
<evidence type="ECO:0000313" key="2">
    <source>
        <dbReference type="EMBL" id="ODV77572.1"/>
    </source>
</evidence>
<proteinExistence type="predicted"/>
<feature type="compositionally biased region" description="Basic and acidic residues" evidence="1">
    <location>
        <begin position="364"/>
        <end position="381"/>
    </location>
</feature>
<feature type="region of interest" description="Disordered" evidence="1">
    <location>
        <begin position="577"/>
        <end position="636"/>
    </location>
</feature>
<name>A0A1E4SDV2_9ASCO</name>
<gene>
    <name evidence="2" type="ORF">CANTADRAFT_314746</name>
</gene>
<feature type="compositionally biased region" description="Polar residues" evidence="1">
    <location>
        <begin position="147"/>
        <end position="156"/>
    </location>
</feature>
<dbReference type="Proteomes" id="UP000094285">
    <property type="component" value="Unassembled WGS sequence"/>
</dbReference>
<evidence type="ECO:0000313" key="3">
    <source>
        <dbReference type="Proteomes" id="UP000094285"/>
    </source>
</evidence>
<feature type="compositionally biased region" description="Polar residues" evidence="1">
    <location>
        <begin position="347"/>
        <end position="359"/>
    </location>
</feature>
<protein>
    <submittedName>
        <fullName evidence="2">Uncharacterized protein</fullName>
    </submittedName>
</protein>
<dbReference type="EMBL" id="KV453915">
    <property type="protein sequence ID" value="ODV77572.1"/>
    <property type="molecule type" value="Genomic_DNA"/>
</dbReference>
<feature type="compositionally biased region" description="Low complexity" evidence="1">
    <location>
        <begin position="464"/>
        <end position="483"/>
    </location>
</feature>
<feature type="compositionally biased region" description="Basic and acidic residues" evidence="1">
    <location>
        <begin position="431"/>
        <end position="441"/>
    </location>
</feature>
<feature type="region of interest" description="Disordered" evidence="1">
    <location>
        <begin position="120"/>
        <end position="158"/>
    </location>
</feature>
<organism evidence="2 3">
    <name type="scientific">Suhomyces tanzawaensis NRRL Y-17324</name>
    <dbReference type="NCBI Taxonomy" id="984487"/>
    <lineage>
        <taxon>Eukaryota</taxon>
        <taxon>Fungi</taxon>
        <taxon>Dikarya</taxon>
        <taxon>Ascomycota</taxon>
        <taxon>Saccharomycotina</taxon>
        <taxon>Pichiomycetes</taxon>
        <taxon>Debaryomycetaceae</taxon>
        <taxon>Suhomyces</taxon>
    </lineage>
</organism>
<keyword evidence="3" id="KW-1185">Reference proteome</keyword>
<dbReference type="RefSeq" id="XP_020062694.1">
    <property type="nucleotide sequence ID" value="XM_020208401.1"/>
</dbReference>
<dbReference type="GeneID" id="30982538"/>
<feature type="compositionally biased region" description="Polar residues" evidence="1">
    <location>
        <begin position="384"/>
        <end position="403"/>
    </location>
</feature>
<sequence length="636" mass="71246">MSNVVISDLEPPLKSGISGSGGAKKSPLAISIKMSPELMNHLKSCLDSNVVPKLVVKDGNYSIKISNDLIFPCHNLPEHLNVDIYSIKHSQFDGRVLNKLNPITDEKKIKEYNRALEFKGNEEPTVKSPSRSPAKSPSRTARESPTKTHPLTSSRGRTAAYRLKPTDTPSQVSFKFLHLLALGPMTQEEIIQALGLEKSHLSLISDCCQVYDRKNTFIQDDTFPIIERKRRRRIKRHVGNDLSDNENDHDIDSMLVDSDADMDDEDIQIYSHSHYILKDKYYKELKPWGWKFYTKFERTLIIQNIHHALTRLGFSETHPLRKKICNEPEGGVSSDDEKKSTLGGGFLTSNSKKPSSTQVPFKKSHTDSPKIANKLELDNKKGTHTTSNSPAIDSFSMTGTNSKALFPPKKANVGTTSKRKFSSSSSSYSSDEEKNLKKLKVDSYTSPPSSEEIDEDTTPRSIRSGHPSSRPTTGSSSSSSSTSNVIPPEIKSASKRLEYYNSLAVKFKLKYKEYEILYNKLKVPNTSNINKNENKKSLLKLFELHNTLSQWKRTLWDFDNEIKLKSNIMNLSKHKKTNSIGATSLPKDQSTSPSNIGSKIKSQSLSPAIPQLNRPIPNRPGPSVLVASRKPKALDY</sequence>
<dbReference type="STRING" id="984487.A0A1E4SDV2"/>
<accession>A0A1E4SDV2</accession>
<reference evidence="3" key="1">
    <citation type="submission" date="2016-05" db="EMBL/GenBank/DDBJ databases">
        <title>Comparative genomics of biotechnologically important yeasts.</title>
        <authorList>
            <consortium name="DOE Joint Genome Institute"/>
            <person name="Riley R."/>
            <person name="Haridas S."/>
            <person name="Wolfe K.H."/>
            <person name="Lopes M.R."/>
            <person name="Hittinger C.T."/>
            <person name="Goker M."/>
            <person name="Salamov A."/>
            <person name="Wisecaver J."/>
            <person name="Long T.M."/>
            <person name="Aerts A.L."/>
            <person name="Barry K."/>
            <person name="Choi C."/>
            <person name="Clum A."/>
            <person name="Coughlan A.Y."/>
            <person name="Deshpande S."/>
            <person name="Douglass A.P."/>
            <person name="Hanson S.J."/>
            <person name="Klenk H.-P."/>
            <person name="Labutti K."/>
            <person name="Lapidus A."/>
            <person name="Lindquist E."/>
            <person name="Lipzen A."/>
            <person name="Meier-Kolthoff J.P."/>
            <person name="Ohm R.A."/>
            <person name="Otillar R.P."/>
            <person name="Pangilinan J."/>
            <person name="Peng Y."/>
            <person name="Rokas A."/>
            <person name="Rosa C.A."/>
            <person name="Scheuner C."/>
            <person name="Sibirny A.A."/>
            <person name="Slot J.C."/>
            <person name="Stielow J.B."/>
            <person name="Sun H."/>
            <person name="Kurtzman C.P."/>
            <person name="Blackwell M."/>
            <person name="Grigoriev I.V."/>
            <person name="Jeffries T.W."/>
        </authorList>
    </citation>
    <scope>NUCLEOTIDE SEQUENCE [LARGE SCALE GENOMIC DNA]</scope>
    <source>
        <strain evidence="3">NRRL Y-17324</strain>
    </source>
</reference>
<feature type="compositionally biased region" description="Polar residues" evidence="1">
    <location>
        <begin position="578"/>
        <end position="606"/>
    </location>
</feature>
<feature type="region of interest" description="Disordered" evidence="1">
    <location>
        <begin position="325"/>
        <end position="487"/>
    </location>
</feature>